<dbReference type="AlphaFoldDB" id="A0A9D2HYL7"/>
<keyword evidence="14" id="KW-0675">Receptor</keyword>
<dbReference type="Pfam" id="PF00593">
    <property type="entry name" value="TonB_dep_Rec_b-barrel"/>
    <property type="match status" value="1"/>
</dbReference>
<dbReference type="InterPro" id="IPR012910">
    <property type="entry name" value="Plug_dom"/>
</dbReference>
<sequence>MKCMNLRFGVLTLLVVTSSYSIGTSASVKENLFATESFQADDKECTGIVVDEAGVPLIGASVRVAGTQRGAIADIDGKFSIADVPIGTVLNISYVGYETAEVKFEGKSLRVVLHENNMLEEVVVIGYGVSQKRTKVTNSISKVSDEALTVGAHANPAQALAGAVAGVKVHVTSGSPAATPSITIRGGSNYDGGSNEPLVIVDGVIRNSLSDINPNDIESMNVLKDAGATALYGARAGNGVILITTKKGKQGSAHIDFNLKVGMNYYDNGYTMCSDEDYLYYYRLALQNAEHTLPGGAYASQYNNMLYATNQPGGIGRTELDNSQSYNILRKTDANAYLLQQGWKEMLDPVSDNYILYKNTDPLKMNGRNPYITQDYNISISGGNDRGSYYAGLGYYDADGLIKGTFYKRYSFALTGSYKITKWLESNSVFNFTRANWLNDDPMLNTTYFLNRGLGYKFVRYETEDGTPLFGTSNPTINVNANSGNFDRDYQSDKFSMSQSLTATILPGLTLKGTMSWFYNEEYDEAFNHVYYNSNVGVLNPNGSAGVNRTYSTSASFLRYFDETYNVVANFNRVFAEKHTVNAMLGSELYKRRYRDFSASGYGAPTGDFADLGLTQNDADVQSRSIDSSHAKEALLSYFARVEYDYMDKYLVAATFRRDGYSRLVNNKWGNFPGVSAGWVFSEEDFWKNLGLEWLNYGKLRGSFGLNATINSSYLGYYTLQGAYSAYMYNSVYGYRISTLPNPNLKWERTRTGEVGLDLGFLQNRFNLGLTYYNRLTMDKYSSLSLPQTSGFSSVVANNGSYRNQGLEIDFGATLLRTRDFLWTLNANITYNKNTIVKLPDNGLTNNRQGGTEVYTGNGTDTHYVGGYQEGQTPGSFVGYGVVKMVRSQAEVDALGDYIDVGGSYGVGVYATEAGRQRLLAMGYTNNVQLMPGDFVYEDRNGDNMVEARDRKILGNLTPKWTGGFDTTLKWKGLQLYARFDMGFGFQVYDSNIAFWLGEGQGAMAFSEEVRDTWTPDNPDAKYPRVVWASQYGTDSYIRTNSFFTQSGNYLACRELQLSYTLPTDICRKFHCQGLTVSVTGQNLGYIKSCTIPLPDNVTYTSGNTAGNGGTYNVPRTLLFGLNVSF</sequence>
<dbReference type="InterPro" id="IPR023996">
    <property type="entry name" value="TonB-dep_OMP_SusC/RagA"/>
</dbReference>
<dbReference type="SUPFAM" id="SSF49464">
    <property type="entry name" value="Carboxypeptidase regulatory domain-like"/>
    <property type="match status" value="1"/>
</dbReference>
<dbReference type="InterPro" id="IPR000531">
    <property type="entry name" value="Beta-barrel_TonB"/>
</dbReference>
<reference evidence="14" key="2">
    <citation type="submission" date="2021-04" db="EMBL/GenBank/DDBJ databases">
        <authorList>
            <person name="Gilroy R."/>
        </authorList>
    </citation>
    <scope>NUCLEOTIDE SEQUENCE</scope>
    <source>
        <strain evidence="14">ChiHjej12B11-9795</strain>
    </source>
</reference>
<dbReference type="SUPFAM" id="SSF56935">
    <property type="entry name" value="Porins"/>
    <property type="match status" value="1"/>
</dbReference>
<dbReference type="GO" id="GO:0009279">
    <property type="term" value="C:cell outer membrane"/>
    <property type="evidence" value="ECO:0007669"/>
    <property type="project" value="UniProtKB-SubCell"/>
</dbReference>
<organism evidence="14 15">
    <name type="scientific">Candidatus Bacteroides avicola</name>
    <dbReference type="NCBI Taxonomy" id="2838468"/>
    <lineage>
        <taxon>Bacteria</taxon>
        <taxon>Pseudomonadati</taxon>
        <taxon>Bacteroidota</taxon>
        <taxon>Bacteroidia</taxon>
        <taxon>Bacteroidales</taxon>
        <taxon>Bacteroidaceae</taxon>
        <taxon>Bacteroides</taxon>
    </lineage>
</organism>
<feature type="domain" description="TonB-dependent receptor-like beta-barrel" evidence="12">
    <location>
        <begin position="448"/>
        <end position="871"/>
    </location>
</feature>
<evidence type="ECO:0000313" key="14">
    <source>
        <dbReference type="EMBL" id="HJA86257.1"/>
    </source>
</evidence>
<evidence type="ECO:0000256" key="8">
    <source>
        <dbReference type="ARBA" id="ARBA00023237"/>
    </source>
</evidence>
<evidence type="ECO:0000256" key="11">
    <source>
        <dbReference type="SAM" id="SignalP"/>
    </source>
</evidence>
<comment type="subcellular location">
    <subcellularLocation>
        <location evidence="1 9">Cell outer membrane</location>
        <topology evidence="1 9">Multi-pass membrane protein</topology>
    </subcellularLocation>
</comment>
<gene>
    <name evidence="14" type="ORF">H9950_08750</name>
</gene>
<dbReference type="Gene3D" id="2.170.130.10">
    <property type="entry name" value="TonB-dependent receptor, plug domain"/>
    <property type="match status" value="1"/>
</dbReference>
<keyword evidence="5 11" id="KW-0732">Signal</keyword>
<evidence type="ECO:0000256" key="2">
    <source>
        <dbReference type="ARBA" id="ARBA00022448"/>
    </source>
</evidence>
<protein>
    <submittedName>
        <fullName evidence="14">TonB-dependent receptor</fullName>
    </submittedName>
</protein>
<evidence type="ECO:0000256" key="7">
    <source>
        <dbReference type="ARBA" id="ARBA00023136"/>
    </source>
</evidence>
<keyword evidence="3 9" id="KW-1134">Transmembrane beta strand</keyword>
<dbReference type="PROSITE" id="PS52016">
    <property type="entry name" value="TONB_DEPENDENT_REC_3"/>
    <property type="match status" value="1"/>
</dbReference>
<evidence type="ECO:0000256" key="5">
    <source>
        <dbReference type="ARBA" id="ARBA00022729"/>
    </source>
</evidence>
<accession>A0A9D2HYL7</accession>
<dbReference type="PROSITE" id="PS01156">
    <property type="entry name" value="TONB_DEPENDENT_REC_2"/>
    <property type="match status" value="1"/>
</dbReference>
<evidence type="ECO:0000256" key="6">
    <source>
        <dbReference type="ARBA" id="ARBA00023077"/>
    </source>
</evidence>
<name>A0A9D2HYL7_9BACE</name>
<dbReference type="NCBIfam" id="TIGR04056">
    <property type="entry name" value="OMP_RagA_SusC"/>
    <property type="match status" value="1"/>
</dbReference>
<evidence type="ECO:0000256" key="9">
    <source>
        <dbReference type="PROSITE-ProRule" id="PRU01360"/>
    </source>
</evidence>
<dbReference type="Pfam" id="PF13715">
    <property type="entry name" value="CarbopepD_reg_2"/>
    <property type="match status" value="1"/>
</dbReference>
<feature type="signal peptide" evidence="11">
    <location>
        <begin position="1"/>
        <end position="21"/>
    </location>
</feature>
<dbReference type="InterPro" id="IPR023997">
    <property type="entry name" value="TonB-dep_OMP_SusC/RagA_CS"/>
</dbReference>
<dbReference type="InterPro" id="IPR036942">
    <property type="entry name" value="Beta-barrel_TonB_sf"/>
</dbReference>
<keyword evidence="8 9" id="KW-0998">Cell outer membrane</keyword>
<evidence type="ECO:0000256" key="4">
    <source>
        <dbReference type="ARBA" id="ARBA00022692"/>
    </source>
</evidence>
<evidence type="ECO:0000256" key="10">
    <source>
        <dbReference type="RuleBase" id="RU003357"/>
    </source>
</evidence>
<dbReference type="Gene3D" id="2.40.170.20">
    <property type="entry name" value="TonB-dependent receptor, beta-barrel domain"/>
    <property type="match status" value="1"/>
</dbReference>
<dbReference type="NCBIfam" id="TIGR04057">
    <property type="entry name" value="SusC_RagA_signa"/>
    <property type="match status" value="1"/>
</dbReference>
<dbReference type="EMBL" id="DWZI01000043">
    <property type="protein sequence ID" value="HJA86257.1"/>
    <property type="molecule type" value="Genomic_DNA"/>
</dbReference>
<dbReference type="InterPro" id="IPR010917">
    <property type="entry name" value="TonB_rcpt_CS"/>
</dbReference>
<feature type="chain" id="PRO_5039242864" evidence="11">
    <location>
        <begin position="22"/>
        <end position="1126"/>
    </location>
</feature>
<keyword evidence="6 10" id="KW-0798">TonB box</keyword>
<proteinExistence type="inferred from homology"/>
<dbReference type="Proteomes" id="UP000823862">
    <property type="component" value="Unassembled WGS sequence"/>
</dbReference>
<feature type="domain" description="TonB-dependent receptor plug" evidence="13">
    <location>
        <begin position="134"/>
        <end position="240"/>
    </location>
</feature>
<dbReference type="InterPro" id="IPR008969">
    <property type="entry name" value="CarboxyPept-like_regulatory"/>
</dbReference>
<evidence type="ECO:0000256" key="3">
    <source>
        <dbReference type="ARBA" id="ARBA00022452"/>
    </source>
</evidence>
<keyword evidence="2 9" id="KW-0813">Transport</keyword>
<dbReference type="Pfam" id="PF07715">
    <property type="entry name" value="Plug"/>
    <property type="match status" value="1"/>
</dbReference>
<dbReference type="Gene3D" id="2.60.40.1120">
    <property type="entry name" value="Carboxypeptidase-like, regulatory domain"/>
    <property type="match status" value="1"/>
</dbReference>
<dbReference type="InterPro" id="IPR037066">
    <property type="entry name" value="Plug_dom_sf"/>
</dbReference>
<comment type="caution">
    <text evidence="14">The sequence shown here is derived from an EMBL/GenBank/DDBJ whole genome shotgun (WGS) entry which is preliminary data.</text>
</comment>
<comment type="similarity">
    <text evidence="9 10">Belongs to the TonB-dependent receptor family.</text>
</comment>
<keyword evidence="4 9" id="KW-0812">Transmembrane</keyword>
<dbReference type="InterPro" id="IPR039426">
    <property type="entry name" value="TonB-dep_rcpt-like"/>
</dbReference>
<evidence type="ECO:0000259" key="12">
    <source>
        <dbReference type="Pfam" id="PF00593"/>
    </source>
</evidence>
<evidence type="ECO:0000313" key="15">
    <source>
        <dbReference type="Proteomes" id="UP000823862"/>
    </source>
</evidence>
<reference evidence="14" key="1">
    <citation type="journal article" date="2021" name="PeerJ">
        <title>Extensive microbial diversity within the chicken gut microbiome revealed by metagenomics and culture.</title>
        <authorList>
            <person name="Gilroy R."/>
            <person name="Ravi A."/>
            <person name="Getino M."/>
            <person name="Pursley I."/>
            <person name="Horton D.L."/>
            <person name="Alikhan N.F."/>
            <person name="Baker D."/>
            <person name="Gharbi K."/>
            <person name="Hall N."/>
            <person name="Watson M."/>
            <person name="Adriaenssens E.M."/>
            <person name="Foster-Nyarko E."/>
            <person name="Jarju S."/>
            <person name="Secka A."/>
            <person name="Antonio M."/>
            <person name="Oren A."/>
            <person name="Chaudhuri R.R."/>
            <person name="La Ragione R."/>
            <person name="Hildebrand F."/>
            <person name="Pallen M.J."/>
        </authorList>
    </citation>
    <scope>NUCLEOTIDE SEQUENCE</scope>
    <source>
        <strain evidence="14">ChiHjej12B11-9795</strain>
    </source>
</reference>
<evidence type="ECO:0000259" key="13">
    <source>
        <dbReference type="Pfam" id="PF07715"/>
    </source>
</evidence>
<evidence type="ECO:0000256" key="1">
    <source>
        <dbReference type="ARBA" id="ARBA00004571"/>
    </source>
</evidence>
<keyword evidence="7 9" id="KW-0472">Membrane</keyword>